<protein>
    <submittedName>
        <fullName evidence="2">Histidine kinase-, DNA gyrase B-, and HSP90-like ATPase</fullName>
    </submittedName>
    <submittedName>
        <fullName evidence="3">Histidine kinase/DNA gyrase B/HSP90-like ATPase</fullName>
    </submittedName>
</protein>
<dbReference type="InterPro" id="IPR036890">
    <property type="entry name" value="HATPase_C_sf"/>
</dbReference>
<keyword evidence="2" id="KW-0418">Kinase</keyword>
<evidence type="ECO:0000313" key="2">
    <source>
        <dbReference type="EMBL" id="SNY06096.1"/>
    </source>
</evidence>
<reference evidence="2" key="2">
    <citation type="submission" date="2017-09" db="EMBL/GenBank/DDBJ databases">
        <authorList>
            <person name="Ehlers B."/>
            <person name="Leendertz F.H."/>
        </authorList>
    </citation>
    <scope>NUCLEOTIDE SEQUENCE [LARGE SCALE GENOMIC DNA]</scope>
    <source>
        <strain evidence="2">WG-1MB</strain>
    </source>
</reference>
<feature type="coiled-coil region" evidence="1">
    <location>
        <begin position="398"/>
        <end position="425"/>
    </location>
</feature>
<keyword evidence="4" id="KW-1185">Reference proteome</keyword>
<dbReference type="Gene3D" id="3.30.565.10">
    <property type="entry name" value="Histidine kinase-like ATPase, C-terminal domain"/>
    <property type="match status" value="1"/>
</dbReference>
<name>A0A285F6S6_9EURY</name>
<keyword evidence="2" id="KW-0808">Transferase</keyword>
<accession>A0A285F6S6</accession>
<dbReference type="AlphaFoldDB" id="A0A285F6S6"/>
<dbReference type="GO" id="GO:0016301">
    <property type="term" value="F:kinase activity"/>
    <property type="evidence" value="ECO:0007669"/>
    <property type="project" value="UniProtKB-KW"/>
</dbReference>
<dbReference type="EMBL" id="SMMS01000001">
    <property type="protein sequence ID" value="TCL12365.1"/>
    <property type="molecule type" value="Genomic_DNA"/>
</dbReference>
<dbReference type="Proteomes" id="UP000217726">
    <property type="component" value="Unassembled WGS sequence"/>
</dbReference>
<keyword evidence="1" id="KW-0175">Coiled coil</keyword>
<evidence type="ECO:0000256" key="1">
    <source>
        <dbReference type="SAM" id="Coils"/>
    </source>
</evidence>
<reference evidence="4" key="1">
    <citation type="submission" date="2017-09" db="EMBL/GenBank/DDBJ databases">
        <authorList>
            <person name="Varghese N."/>
            <person name="Submissions S."/>
        </authorList>
    </citation>
    <scope>NUCLEOTIDE SEQUENCE [LARGE SCALE GENOMIC DNA]</scope>
    <source>
        <strain evidence="4">WG-1MB</strain>
    </source>
</reference>
<proteinExistence type="predicted"/>
<evidence type="ECO:0000313" key="3">
    <source>
        <dbReference type="EMBL" id="TCL12365.1"/>
    </source>
</evidence>
<evidence type="ECO:0000313" key="4">
    <source>
        <dbReference type="Proteomes" id="UP000217726"/>
    </source>
</evidence>
<reference evidence="3 5" key="3">
    <citation type="submission" date="2019-03" db="EMBL/GenBank/DDBJ databases">
        <title>Subsurface microbial communities from deep shales in Ohio and West Virginia, USA.</title>
        <authorList>
            <person name="Wrighton K."/>
        </authorList>
    </citation>
    <scope>NUCLEOTIDE SEQUENCE [LARGE SCALE GENOMIC DNA]</scope>
    <source>
        <strain evidence="3 5">WG1_MB</strain>
    </source>
</reference>
<dbReference type="EMBL" id="OBDR01000003">
    <property type="protein sequence ID" value="SNY06096.1"/>
    <property type="molecule type" value="Genomic_DNA"/>
</dbReference>
<evidence type="ECO:0000313" key="5">
    <source>
        <dbReference type="Proteomes" id="UP000295404"/>
    </source>
</evidence>
<dbReference type="RefSeq" id="WP_096711957.1">
    <property type="nucleotide sequence ID" value="NZ_OBDR01000003.1"/>
</dbReference>
<dbReference type="Proteomes" id="UP000295404">
    <property type="component" value="Unassembled WGS sequence"/>
</dbReference>
<dbReference type="SUPFAM" id="SSF55874">
    <property type="entry name" value="ATPase domain of HSP90 chaperone/DNA topoisomerase II/histidine kinase"/>
    <property type="match status" value="1"/>
</dbReference>
<organism evidence="2 4">
    <name type="scientific">Methanohalophilus euhalobius</name>
    <dbReference type="NCBI Taxonomy" id="51203"/>
    <lineage>
        <taxon>Archaea</taxon>
        <taxon>Methanobacteriati</taxon>
        <taxon>Methanobacteriota</taxon>
        <taxon>Stenosarchaea group</taxon>
        <taxon>Methanomicrobia</taxon>
        <taxon>Methanosarcinales</taxon>
        <taxon>Methanosarcinaceae</taxon>
        <taxon>Methanohalophilus</taxon>
    </lineage>
</organism>
<dbReference type="Pfam" id="PF13589">
    <property type="entry name" value="HATPase_c_3"/>
    <property type="match status" value="1"/>
</dbReference>
<sequence>MKFDENKIGPHLINIITSGLYDGNLNCVREYVQNSVDAKAKNINVSFENGMNLVIEDDGTGMDLNELENALNVGISNKNEFNVGWRGIGIWSGVSVCEKIVIITKKKNSGKYRIEIDNNKIRKEINNTNSILKILENSTTDISKLSLGRDDSYLDGQFTIIRLERILRPQKDIFESENIKEYLQKVTPASFNPNEFTLGSKIENYLQQKGVAFPKVNIKLEDETIYRPPYTTEPFFEKVITKDFIVGDKLVAVGWILSSQANKGLKSPNKGIFFKKKGFTIGNENLVKNLYEGSYNEWQFGEIHVISNEIVENAARNQFELNSGLVDKLYEQVSEFIGSLDSLNRYQSSKVPSSNISNAQKYLNEGNIKSAEHEINKAHEKVTRVKNYPKDPDLGPLKKNIEKKIQTDTDTLKQLKEQIQKSKASPSKNKIKKDRLNATIDSLPDDIKKSIKRANSKGRLIPEISITDPIREMLAERVGHDDEIKELTQEAYGWKDVRINKGNRILTLGDKGNDARDARLGLLIYTFHDIIVNPTKHEKKGFEWFNSCSEEEKLDVMNEIYSTLGLMHRLIKNSKEFKSKKDHKK</sequence>
<gene>
    <name evidence="3" type="ORF">C7960_1613</name>
    <name evidence="2" type="ORF">SAMN06295989_10328</name>
</gene>
<dbReference type="OrthoDB" id="193844at2157"/>